<feature type="transmembrane region" description="Helical" evidence="2">
    <location>
        <begin position="311"/>
        <end position="332"/>
    </location>
</feature>
<feature type="domain" description="YdbS-like PH" evidence="3">
    <location>
        <begin position="125"/>
        <end position="201"/>
    </location>
</feature>
<evidence type="ECO:0000259" key="3">
    <source>
        <dbReference type="Pfam" id="PF03703"/>
    </source>
</evidence>
<feature type="transmembrane region" description="Helical" evidence="2">
    <location>
        <begin position="338"/>
        <end position="355"/>
    </location>
</feature>
<feature type="region of interest" description="Disordered" evidence="1">
    <location>
        <begin position="1"/>
        <end position="36"/>
    </location>
</feature>
<protein>
    <submittedName>
        <fullName evidence="4">Putative membrane protein</fullName>
    </submittedName>
</protein>
<dbReference type="Proteomes" id="UP000549913">
    <property type="component" value="Unassembled WGS sequence"/>
</dbReference>
<dbReference type="PANTHER" id="PTHR34473:SF2">
    <property type="entry name" value="UPF0699 TRANSMEMBRANE PROTEIN YDBT"/>
    <property type="match status" value="1"/>
</dbReference>
<feature type="transmembrane region" description="Helical" evidence="2">
    <location>
        <begin position="57"/>
        <end position="75"/>
    </location>
</feature>
<proteinExistence type="predicted"/>
<reference evidence="4 5" key="1">
    <citation type="submission" date="2020-07" db="EMBL/GenBank/DDBJ databases">
        <title>Sequencing the genomes of 1000 actinobacteria strains.</title>
        <authorList>
            <person name="Klenk H.-P."/>
        </authorList>
    </citation>
    <scope>NUCLEOTIDE SEQUENCE [LARGE SCALE GENOMIC DNA]</scope>
    <source>
        <strain evidence="4 5">DSM 26474</strain>
    </source>
</reference>
<accession>A0A852SN12</accession>
<comment type="caution">
    <text evidence="4">The sequence shown here is derived from an EMBL/GenBank/DDBJ whole genome shotgun (WGS) entry which is preliminary data.</text>
</comment>
<evidence type="ECO:0000256" key="2">
    <source>
        <dbReference type="SAM" id="Phobius"/>
    </source>
</evidence>
<dbReference type="InterPro" id="IPR005182">
    <property type="entry name" value="YdbS-like_PH"/>
</dbReference>
<evidence type="ECO:0000313" key="4">
    <source>
        <dbReference type="EMBL" id="NYD70186.1"/>
    </source>
</evidence>
<keyword evidence="2" id="KW-1133">Transmembrane helix</keyword>
<name>A0A852SN12_9MICO</name>
<feature type="region of interest" description="Disordered" evidence="1">
    <location>
        <begin position="457"/>
        <end position="479"/>
    </location>
</feature>
<dbReference type="Pfam" id="PF03703">
    <property type="entry name" value="bPH_2"/>
    <property type="match status" value="2"/>
</dbReference>
<sequence>MTAPDARPSDPSDDTTPPAVEPAAAAATPPAAEPDRQRTATELTDGEWHRLHPATPLLRGGIVLIAILGFVLANFRERLVDWVFGAPELPGDPLQTAYERGQIGWLSLIAVVALVVGVVSFYVSWRMHTFRVGDDVVEVRSGVLFRTHRRARLDRIQGVSISRPFFARLFGAARLEVSVAGQDAKVQLAYLGSAQADALRRDVLLLASGAQLARAQATGAPIALPFDPAAVAAAQAAAGAPAGTEGGADPGVQVDPAHEGPRPGGAAGASDHHPGLVNQRMRELLAPELDPALAAPESVVKIPPGRLIMSLVLSGFTVVLLIVAVFIVVSSMLGRRELFVVLIVPGLAAAIGYYFNRFTKSLRYSIAGTPDGVRVGFGLLSTSNDTLPPGRIHAIEVSQPLLWRPAGWWMIRINRAGAAGEGSAQTSTTMLPVGTLDDVRTVLGLLLPSLAKPAADAAPTDADAAPTDADAAPTDADASALPASTRDIVLAGITARAGEGFTDAPRRAWPIRPFSWRRTGFAVTDDAILLRSGFVWRHLSVVPLARVQSLRITQGPLLRMLDLVDLAVQTVAGPVRATVPAADRVAGTAAFELWATRVVDAASTDTSHRWATRPIASPPTPEGDPR</sequence>
<dbReference type="RefSeq" id="WP_179547379.1">
    <property type="nucleotide sequence ID" value="NZ_BSEW01000001.1"/>
</dbReference>
<keyword evidence="2" id="KW-0812">Transmembrane</keyword>
<keyword evidence="2" id="KW-0472">Membrane</keyword>
<evidence type="ECO:0000313" key="5">
    <source>
        <dbReference type="Proteomes" id="UP000549913"/>
    </source>
</evidence>
<organism evidence="4 5">
    <name type="scientific">Herbiconiux flava</name>
    <dbReference type="NCBI Taxonomy" id="881268"/>
    <lineage>
        <taxon>Bacteria</taxon>
        <taxon>Bacillati</taxon>
        <taxon>Actinomycetota</taxon>
        <taxon>Actinomycetes</taxon>
        <taxon>Micrococcales</taxon>
        <taxon>Microbacteriaceae</taxon>
        <taxon>Herbiconiux</taxon>
    </lineage>
</organism>
<dbReference type="EMBL" id="JACCBM010000001">
    <property type="protein sequence ID" value="NYD70186.1"/>
    <property type="molecule type" value="Genomic_DNA"/>
</dbReference>
<gene>
    <name evidence="4" type="ORF">BJ984_001344</name>
</gene>
<evidence type="ECO:0000256" key="1">
    <source>
        <dbReference type="SAM" id="MobiDB-lite"/>
    </source>
</evidence>
<feature type="compositionally biased region" description="Low complexity" evidence="1">
    <location>
        <begin position="14"/>
        <end position="30"/>
    </location>
</feature>
<feature type="region of interest" description="Disordered" evidence="1">
    <location>
        <begin position="240"/>
        <end position="273"/>
    </location>
</feature>
<dbReference type="AlphaFoldDB" id="A0A852SN12"/>
<feature type="domain" description="YdbS-like PH" evidence="3">
    <location>
        <begin position="516"/>
        <end position="581"/>
    </location>
</feature>
<dbReference type="PANTHER" id="PTHR34473">
    <property type="entry name" value="UPF0699 TRANSMEMBRANE PROTEIN YDBS"/>
    <property type="match status" value="1"/>
</dbReference>
<keyword evidence="5" id="KW-1185">Reference proteome</keyword>
<feature type="transmembrane region" description="Helical" evidence="2">
    <location>
        <begin position="103"/>
        <end position="123"/>
    </location>
</feature>